<dbReference type="Gene3D" id="2.40.30.170">
    <property type="match status" value="1"/>
</dbReference>
<evidence type="ECO:0000256" key="4">
    <source>
        <dbReference type="SAM" id="Coils"/>
    </source>
</evidence>
<evidence type="ECO:0000256" key="5">
    <source>
        <dbReference type="SAM" id="MobiDB-lite"/>
    </source>
</evidence>
<sequence>MPKFFPLLISTLTAAVLLAACGGKDGDAPKGAAADAASAPAAAGSAPRAALTVTVATPQKVSWAREIAANGNIAAWQEASIGADVAGLRLQDLRVNVGDVVKKGQVLATFDAAPVQQDQAQARASLAEAEAAYADARGNAERARAVQASGALSQQQINQYATSEKTARARVEAAKAVVASQNLRVRNTQIVAPDAGVISARTATVGQVVGAGTELFRMVRQGRLEWRGEARAEDLSAIRPGQRVRIELPGHAADGSASSGTAITGTVRQLAPTVDARTRYALVYVDLPPGTAARAGMFASGHFDIGADSALTVPQESVVMRDGFAHLAVLQPDRRVRLERVQTGRLNGNRVEIMTALPAGAQVVVRGAGFLNDGDQVQVVGEPATAAASAAASAPNQAAAPAQPAQAASK</sequence>
<accession>A0ABW4KW40</accession>
<dbReference type="NCBIfam" id="TIGR01730">
    <property type="entry name" value="RND_mfp"/>
    <property type="match status" value="1"/>
</dbReference>
<keyword evidence="4" id="KW-0175">Coiled coil</keyword>
<evidence type="ECO:0000313" key="10">
    <source>
        <dbReference type="Proteomes" id="UP001597304"/>
    </source>
</evidence>
<dbReference type="SUPFAM" id="SSF111369">
    <property type="entry name" value="HlyD-like secretion proteins"/>
    <property type="match status" value="1"/>
</dbReference>
<comment type="caution">
    <text evidence="9">The sequence shown here is derived from an EMBL/GenBank/DDBJ whole genome shotgun (WGS) entry which is preliminary data.</text>
</comment>
<dbReference type="RefSeq" id="WP_147913750.1">
    <property type="nucleotide sequence ID" value="NZ_JBHUEJ010000027.1"/>
</dbReference>
<keyword evidence="6" id="KW-0732">Signal</keyword>
<gene>
    <name evidence="9" type="ORF">ACFSF0_12615</name>
</gene>
<dbReference type="PANTHER" id="PTHR30469">
    <property type="entry name" value="MULTIDRUG RESISTANCE PROTEIN MDTA"/>
    <property type="match status" value="1"/>
</dbReference>
<dbReference type="PROSITE" id="PS51257">
    <property type="entry name" value="PROKAR_LIPOPROTEIN"/>
    <property type="match status" value="1"/>
</dbReference>
<dbReference type="InterPro" id="IPR058625">
    <property type="entry name" value="MdtA-like_BSH"/>
</dbReference>
<dbReference type="EMBL" id="JBHUEJ010000027">
    <property type="protein sequence ID" value="MFD1711456.1"/>
    <property type="molecule type" value="Genomic_DNA"/>
</dbReference>
<protein>
    <submittedName>
        <fullName evidence="9">Efflux RND transporter periplasmic adaptor subunit</fullName>
    </submittedName>
</protein>
<dbReference type="Pfam" id="PF25917">
    <property type="entry name" value="BSH_RND"/>
    <property type="match status" value="1"/>
</dbReference>
<comment type="subcellular location">
    <subcellularLocation>
        <location evidence="1">Cell envelope</location>
    </subcellularLocation>
</comment>
<dbReference type="InterPro" id="IPR006143">
    <property type="entry name" value="RND_pump_MFP"/>
</dbReference>
<dbReference type="InterPro" id="IPR058627">
    <property type="entry name" value="MdtA-like_C"/>
</dbReference>
<dbReference type="Gene3D" id="2.40.50.100">
    <property type="match status" value="1"/>
</dbReference>
<feature type="signal peptide" evidence="6">
    <location>
        <begin position="1"/>
        <end position="19"/>
    </location>
</feature>
<proteinExistence type="inferred from homology"/>
<reference evidence="10" key="1">
    <citation type="journal article" date="2019" name="Int. J. Syst. Evol. Microbiol.">
        <title>The Global Catalogue of Microorganisms (GCM) 10K type strain sequencing project: providing services to taxonomists for standard genome sequencing and annotation.</title>
        <authorList>
            <consortium name="The Broad Institute Genomics Platform"/>
            <consortium name="The Broad Institute Genome Sequencing Center for Infectious Disease"/>
            <person name="Wu L."/>
            <person name="Ma J."/>
        </authorList>
    </citation>
    <scope>NUCLEOTIDE SEQUENCE [LARGE SCALE GENOMIC DNA]</scope>
    <source>
        <strain evidence="10">LMG 29247</strain>
    </source>
</reference>
<evidence type="ECO:0000259" key="8">
    <source>
        <dbReference type="Pfam" id="PF25967"/>
    </source>
</evidence>
<evidence type="ECO:0000256" key="6">
    <source>
        <dbReference type="SAM" id="SignalP"/>
    </source>
</evidence>
<dbReference type="Gene3D" id="1.10.287.470">
    <property type="entry name" value="Helix hairpin bin"/>
    <property type="match status" value="1"/>
</dbReference>
<feature type="domain" description="Multidrug resistance protein MdtA-like C-terminal permuted SH3" evidence="8">
    <location>
        <begin position="310"/>
        <end position="368"/>
    </location>
</feature>
<feature type="chain" id="PRO_5046793864" evidence="6">
    <location>
        <begin position="20"/>
        <end position="410"/>
    </location>
</feature>
<keyword evidence="3" id="KW-0813">Transport</keyword>
<feature type="domain" description="Multidrug resistance protein MdtA-like barrel-sandwich hybrid" evidence="7">
    <location>
        <begin position="78"/>
        <end position="219"/>
    </location>
</feature>
<feature type="coiled-coil region" evidence="4">
    <location>
        <begin position="119"/>
        <end position="146"/>
    </location>
</feature>
<name>A0ABW4KW40_9BURK</name>
<dbReference type="PANTHER" id="PTHR30469:SF15">
    <property type="entry name" value="HLYD FAMILY OF SECRETION PROTEINS"/>
    <property type="match status" value="1"/>
</dbReference>
<comment type="similarity">
    <text evidence="2">Belongs to the membrane fusion protein (MFP) (TC 8.A.1) family.</text>
</comment>
<keyword evidence="10" id="KW-1185">Reference proteome</keyword>
<dbReference type="Gene3D" id="2.40.420.20">
    <property type="match status" value="1"/>
</dbReference>
<dbReference type="Proteomes" id="UP001597304">
    <property type="component" value="Unassembled WGS sequence"/>
</dbReference>
<evidence type="ECO:0000256" key="3">
    <source>
        <dbReference type="ARBA" id="ARBA00022448"/>
    </source>
</evidence>
<evidence type="ECO:0000256" key="1">
    <source>
        <dbReference type="ARBA" id="ARBA00004196"/>
    </source>
</evidence>
<evidence type="ECO:0000313" key="9">
    <source>
        <dbReference type="EMBL" id="MFD1711456.1"/>
    </source>
</evidence>
<evidence type="ECO:0000256" key="2">
    <source>
        <dbReference type="ARBA" id="ARBA00009477"/>
    </source>
</evidence>
<evidence type="ECO:0000259" key="7">
    <source>
        <dbReference type="Pfam" id="PF25917"/>
    </source>
</evidence>
<feature type="region of interest" description="Disordered" evidence="5">
    <location>
        <begin position="385"/>
        <end position="410"/>
    </location>
</feature>
<dbReference type="Pfam" id="PF25967">
    <property type="entry name" value="RND-MFP_C"/>
    <property type="match status" value="1"/>
</dbReference>
<organism evidence="9 10">
    <name type="scientific">Ottowia flava</name>
    <dbReference type="NCBI Taxonomy" id="2675430"/>
    <lineage>
        <taxon>Bacteria</taxon>
        <taxon>Pseudomonadati</taxon>
        <taxon>Pseudomonadota</taxon>
        <taxon>Betaproteobacteria</taxon>
        <taxon>Burkholderiales</taxon>
        <taxon>Comamonadaceae</taxon>
        <taxon>Ottowia</taxon>
    </lineage>
</organism>